<evidence type="ECO:0000259" key="3">
    <source>
        <dbReference type="Pfam" id="PF15615"/>
    </source>
</evidence>
<dbReference type="EMBL" id="CP001744">
    <property type="protein sequence ID" value="ADG66915.1"/>
    <property type="molecule type" value="Genomic_DNA"/>
</dbReference>
<organism evidence="4 5">
    <name type="scientific">Planctopirus limnophila (strain ATCC 43296 / DSM 3776 / IFAM 1008 / Mu 290)</name>
    <name type="common">Planctomyces limnophilus</name>
    <dbReference type="NCBI Taxonomy" id="521674"/>
    <lineage>
        <taxon>Bacteria</taxon>
        <taxon>Pseudomonadati</taxon>
        <taxon>Planctomycetota</taxon>
        <taxon>Planctomycetia</taxon>
        <taxon>Planctomycetales</taxon>
        <taxon>Planctomycetaceae</taxon>
        <taxon>Planctopirus</taxon>
    </lineage>
</organism>
<dbReference type="HOGENOM" id="CLU_013355_0_0_0"/>
<evidence type="ECO:0000259" key="2">
    <source>
        <dbReference type="Pfam" id="PF13208"/>
    </source>
</evidence>
<name>D5STT0_PLAL2</name>
<dbReference type="InterPro" id="IPR029024">
    <property type="entry name" value="TerB-like"/>
</dbReference>
<dbReference type="Pfam" id="PF13208">
    <property type="entry name" value="TerB_N"/>
    <property type="match status" value="1"/>
</dbReference>
<gene>
    <name evidence="4" type="ordered locus">Plim_1078</name>
</gene>
<dbReference type="InterPro" id="IPR025266">
    <property type="entry name" value="TerB_N"/>
</dbReference>
<feature type="domain" description="TerB-C" evidence="3">
    <location>
        <begin position="578"/>
        <end position="732"/>
    </location>
</feature>
<sequence>MEPFVELWRRVTGAQAKQEQKRSSGSSRENVWDFAKRTWNPKPQPQAKFYDSKTKLLFDRGQVVSPLVYVFPGIADAAPDASLIETGLPVAPSGTEAEDLPYWPSYRGSSPAQRSRYLDWLIGGRSDPAIPLGYVFIYFYGLERRVLIDGADHTSIAEELIRLLKIYSSSRSFRQYGTSLLWATIWLSLKSTSVTGKVMEQALETGSWSEQTLNTCLACFAKMQAVLPTTLVHRLVENDVRTPRSVISQRHAELHRDSFERGLRQKYPDGFRLRTGRRDKQFEYYPASATLGRLQDSGGPLAEERIPNVLGLNSQLQPLIDVCVQTNEELKAYDRAHRKSNGSAMTAEMYESLPEHLRGWEHPHFKIWHAVMNRHVTEDGWTVVPIGELAKLEGISERKKLTKSQSMELALTATHMRLALEPDPRLTGKAYDWDQPVNVFPASEELSEDIASYHAAAVVMELGVAIAAADGQIDPIELGRLGTHLETQFQLSAQDSLRLEYLRYLLTKYPPTEFSAARTLQKNLTVPQRKQVGEFLVGIAAADEVIDPAEVKALGKAYRALGLETSDLKQLLQSISIPAQAVASTAAQASETFQLDLNRINAIMTETAKVTQFLRDALREDFEVDNADVELPTHSTESVSALIVPVATSQETLADSRFEGLSSRLVPFARFLIAEEQWPLKSLETEARSRGLMLGAAIEQINEWAFDRLPDALLIEDGEFIVVQRELLPQVRETP</sequence>
<keyword evidence="5" id="KW-1185">Reference proteome</keyword>
<proteinExistence type="predicted"/>
<dbReference type="Pfam" id="PF05099">
    <property type="entry name" value="TerB"/>
    <property type="match status" value="1"/>
</dbReference>
<dbReference type="eggNOG" id="COG4103">
    <property type="taxonomic scope" value="Bacteria"/>
</dbReference>
<dbReference type="STRING" id="521674.Plim_1078"/>
<dbReference type="Pfam" id="PF15615">
    <property type="entry name" value="TerB_C"/>
    <property type="match status" value="1"/>
</dbReference>
<evidence type="ECO:0000313" key="5">
    <source>
        <dbReference type="Proteomes" id="UP000002220"/>
    </source>
</evidence>
<dbReference type="RefSeq" id="WP_013109346.1">
    <property type="nucleotide sequence ID" value="NC_014148.1"/>
</dbReference>
<reference evidence="4 5" key="1">
    <citation type="journal article" date="2010" name="Stand. Genomic Sci.">
        <title>Complete genome sequence of Planctomyces limnophilus type strain (Mu 290).</title>
        <authorList>
            <person name="Labutti K."/>
            <person name="Sikorski J."/>
            <person name="Schneider S."/>
            <person name="Nolan M."/>
            <person name="Lucas S."/>
            <person name="Glavina Del Rio T."/>
            <person name="Tice H."/>
            <person name="Cheng J.F."/>
            <person name="Goodwin L."/>
            <person name="Pitluck S."/>
            <person name="Liolios K."/>
            <person name="Ivanova N."/>
            <person name="Mavromatis K."/>
            <person name="Mikhailova N."/>
            <person name="Pati A."/>
            <person name="Chen A."/>
            <person name="Palaniappan K."/>
            <person name="Land M."/>
            <person name="Hauser L."/>
            <person name="Chang Y.J."/>
            <person name="Jeffries C.D."/>
            <person name="Tindall B.J."/>
            <person name="Rohde M."/>
            <person name="Goker M."/>
            <person name="Woyke T."/>
            <person name="Bristow J."/>
            <person name="Eisen J.A."/>
            <person name="Markowitz V."/>
            <person name="Hugenholtz P."/>
            <person name="Kyrpides N.C."/>
            <person name="Klenk H.P."/>
            <person name="Lapidus A."/>
        </authorList>
    </citation>
    <scope>NUCLEOTIDE SEQUENCE [LARGE SCALE GENOMIC DNA]</scope>
    <source>
        <strain evidence="5">ATCC 43296 / DSM 3776 / IFAM 1008 / 290</strain>
    </source>
</reference>
<evidence type="ECO:0000313" key="4">
    <source>
        <dbReference type="EMBL" id="ADG66915.1"/>
    </source>
</evidence>
<accession>D5STT0</accession>
<dbReference type="CDD" id="cd07176">
    <property type="entry name" value="terB"/>
    <property type="match status" value="1"/>
</dbReference>
<dbReference type="InterPro" id="IPR007791">
    <property type="entry name" value="DjlA_N"/>
</dbReference>
<evidence type="ECO:0008006" key="6">
    <source>
        <dbReference type="Google" id="ProtNLM"/>
    </source>
</evidence>
<evidence type="ECO:0000259" key="1">
    <source>
        <dbReference type="Pfam" id="PF05099"/>
    </source>
</evidence>
<dbReference type="KEGG" id="plm:Plim_1078"/>
<dbReference type="Gene3D" id="1.10.3680.10">
    <property type="entry name" value="TerB-like"/>
    <property type="match status" value="1"/>
</dbReference>
<dbReference type="Proteomes" id="UP000002220">
    <property type="component" value="Chromosome"/>
</dbReference>
<protein>
    <recommendedName>
        <fullName evidence="6">Tellurite resistance protein TerB</fullName>
    </recommendedName>
</protein>
<feature type="domain" description="Co-chaperone DjlA N-terminal" evidence="1">
    <location>
        <begin position="459"/>
        <end position="571"/>
    </location>
</feature>
<dbReference type="OrthoDB" id="227636at2"/>
<feature type="domain" description="TerB N-terminal" evidence="2">
    <location>
        <begin position="58"/>
        <end position="244"/>
    </location>
</feature>
<dbReference type="AlphaFoldDB" id="D5STT0"/>
<dbReference type="InterPro" id="IPR028932">
    <property type="entry name" value="TerB-C"/>
</dbReference>
<dbReference type="SUPFAM" id="SSF158682">
    <property type="entry name" value="TerB-like"/>
    <property type="match status" value="1"/>
</dbReference>